<dbReference type="InterPro" id="IPR027417">
    <property type="entry name" value="P-loop_NTPase"/>
</dbReference>
<proteinExistence type="predicted"/>
<dbReference type="CDD" id="cd06170">
    <property type="entry name" value="LuxR_C_like"/>
    <property type="match status" value="1"/>
</dbReference>
<dbReference type="RefSeq" id="WP_179266443.1">
    <property type="nucleotide sequence ID" value="NZ_FZPH01000015.1"/>
</dbReference>
<evidence type="ECO:0000256" key="1">
    <source>
        <dbReference type="ARBA" id="ARBA00022741"/>
    </source>
</evidence>
<dbReference type="PANTHER" id="PTHR16305">
    <property type="entry name" value="TESTICULAR SOLUBLE ADENYLYL CYCLASE"/>
    <property type="match status" value="1"/>
</dbReference>
<dbReference type="PROSITE" id="PS00622">
    <property type="entry name" value="HTH_LUXR_1"/>
    <property type="match status" value="1"/>
</dbReference>
<dbReference type="InterPro" id="IPR036388">
    <property type="entry name" value="WH-like_DNA-bd_sf"/>
</dbReference>
<dbReference type="Pfam" id="PF00196">
    <property type="entry name" value="GerE"/>
    <property type="match status" value="1"/>
</dbReference>
<dbReference type="SUPFAM" id="SSF52540">
    <property type="entry name" value="P-loop containing nucleoside triphosphate hydrolases"/>
    <property type="match status" value="1"/>
</dbReference>
<dbReference type="PROSITE" id="PS50043">
    <property type="entry name" value="HTH_LUXR_2"/>
    <property type="match status" value="1"/>
</dbReference>
<dbReference type="InterPro" id="IPR000792">
    <property type="entry name" value="Tscrpt_reg_LuxR_C"/>
</dbReference>
<dbReference type="InterPro" id="IPR011990">
    <property type="entry name" value="TPR-like_helical_dom_sf"/>
</dbReference>
<evidence type="ECO:0000313" key="6">
    <source>
        <dbReference type="Proteomes" id="UP000198362"/>
    </source>
</evidence>
<gene>
    <name evidence="5" type="ORF">SAMN05421812_11527</name>
</gene>
<dbReference type="GO" id="GO:0006355">
    <property type="term" value="P:regulation of DNA-templated transcription"/>
    <property type="evidence" value="ECO:0007669"/>
    <property type="project" value="InterPro"/>
</dbReference>
<keyword evidence="2" id="KW-0067">ATP-binding</keyword>
<dbReference type="PRINTS" id="PR00038">
    <property type="entry name" value="HTHLUXR"/>
</dbReference>
<dbReference type="SMART" id="SM00421">
    <property type="entry name" value="HTH_LUXR"/>
    <property type="match status" value="1"/>
</dbReference>
<dbReference type="GO" id="GO:0005737">
    <property type="term" value="C:cytoplasm"/>
    <property type="evidence" value="ECO:0007669"/>
    <property type="project" value="TreeGrafter"/>
</dbReference>
<protein>
    <submittedName>
        <fullName evidence="5">Regulatory protein, luxR family</fullName>
    </submittedName>
</protein>
<dbReference type="GO" id="GO:0003677">
    <property type="term" value="F:DNA binding"/>
    <property type="evidence" value="ECO:0007669"/>
    <property type="project" value="InterPro"/>
</dbReference>
<dbReference type="GO" id="GO:0004016">
    <property type="term" value="F:adenylate cyclase activity"/>
    <property type="evidence" value="ECO:0007669"/>
    <property type="project" value="TreeGrafter"/>
</dbReference>
<keyword evidence="6" id="KW-1185">Reference proteome</keyword>
<dbReference type="PANTHER" id="PTHR16305:SF35">
    <property type="entry name" value="TRANSCRIPTIONAL ACTIVATOR DOMAIN"/>
    <property type="match status" value="1"/>
</dbReference>
<evidence type="ECO:0000313" key="5">
    <source>
        <dbReference type="EMBL" id="SNT63212.1"/>
    </source>
</evidence>
<dbReference type="AlphaFoldDB" id="A0A239P8C6"/>
<keyword evidence="1" id="KW-0547">Nucleotide-binding</keyword>
<dbReference type="Gene3D" id="1.10.10.10">
    <property type="entry name" value="Winged helix-like DNA-binding domain superfamily/Winged helix DNA-binding domain"/>
    <property type="match status" value="1"/>
</dbReference>
<evidence type="ECO:0000256" key="3">
    <source>
        <dbReference type="SAM" id="MobiDB-lite"/>
    </source>
</evidence>
<dbReference type="SUPFAM" id="SSF48452">
    <property type="entry name" value="TPR-like"/>
    <property type="match status" value="1"/>
</dbReference>
<feature type="domain" description="HTH luxR-type" evidence="4">
    <location>
        <begin position="900"/>
        <end position="965"/>
    </location>
</feature>
<dbReference type="Gene3D" id="1.25.40.10">
    <property type="entry name" value="Tetratricopeptide repeat domain"/>
    <property type="match status" value="2"/>
</dbReference>
<dbReference type="InterPro" id="IPR016032">
    <property type="entry name" value="Sig_transdc_resp-reg_C-effctor"/>
</dbReference>
<dbReference type="GO" id="GO:0005524">
    <property type="term" value="F:ATP binding"/>
    <property type="evidence" value="ECO:0007669"/>
    <property type="project" value="UniProtKB-KW"/>
</dbReference>
<dbReference type="EMBL" id="FZPH01000015">
    <property type="protein sequence ID" value="SNT63212.1"/>
    <property type="molecule type" value="Genomic_DNA"/>
</dbReference>
<evidence type="ECO:0000256" key="2">
    <source>
        <dbReference type="ARBA" id="ARBA00022840"/>
    </source>
</evidence>
<dbReference type="SUPFAM" id="SSF46894">
    <property type="entry name" value="C-terminal effector domain of the bipartite response regulators"/>
    <property type="match status" value="1"/>
</dbReference>
<dbReference type="InterPro" id="IPR041664">
    <property type="entry name" value="AAA_16"/>
</dbReference>
<reference evidence="5 6" key="1">
    <citation type="submission" date="2017-06" db="EMBL/GenBank/DDBJ databases">
        <authorList>
            <person name="Kim H.J."/>
            <person name="Triplett B.A."/>
        </authorList>
    </citation>
    <scope>NUCLEOTIDE SEQUENCE [LARGE SCALE GENOMIC DNA]</scope>
    <source>
        <strain evidence="5 6">CGMCC 4.5593</strain>
    </source>
</reference>
<organism evidence="5 6">
    <name type="scientific">Asanoa hainanensis</name>
    <dbReference type="NCBI Taxonomy" id="560556"/>
    <lineage>
        <taxon>Bacteria</taxon>
        <taxon>Bacillati</taxon>
        <taxon>Actinomycetota</taxon>
        <taxon>Actinomycetes</taxon>
        <taxon>Micromonosporales</taxon>
        <taxon>Micromonosporaceae</taxon>
        <taxon>Asanoa</taxon>
    </lineage>
</organism>
<dbReference type="Proteomes" id="UP000198362">
    <property type="component" value="Unassembled WGS sequence"/>
</dbReference>
<sequence>MGSRRQAAVRAPRFTGRDREVVAIAQALAAEPAAVLVEGEAGMGKSRLVRELLAATSPPGSGRILVGTCPPFRRPFTLGPVVDALTSTVDRVEELGLSPLGGALRPLFPEWTAGLPPAPEPLAEPTAARHRLFRAVAEVLDRLGPQVLVLEDVHWADEATLEFLLFLTARPAPRPSLLLTYRPEDVPADSSLRWLASRLPEGMARLRVQLAPLDVAETGRLVSSMLDDEPVSAEFATFLREHSDGLPLAIEESVRLLCDRADLVTQDGEWLRRALEDIAVPPSLRDAVLERVDRMSAPARDVLRAAAVLGDPIEEAVLLAACDVPESQRPQAVAEALGSRLLHEDALGRLSFRHALACRAVYESIPIRQRRGEHLRAAHVLEGLARPPILQLQRHFREAGAVDEWCRYVEQSADLAMSSGDPRTVAGMLHEVLTRVDLPAATVVRLMGKMPLLMVWVDQGLLHDLVEVLRRVRDDPALSSTERGLVGWQLGRMLLHTGDYAAACRALERAIPDLAERPLDDLHATIMLSWLSTTHGEAGDYRRWLDRAAAIVADPATPAPNRLAVHADRATILLVLGDDAGWASAAMFPTEGGTPDELSQIVRGNANLGEAAMQWGRYDEARQRVTLASRLARTHGYQRLQDQCRSINLRLDWFTGAWDGLADRATALAGLDEEPTIQVESLLITSQLQTAAGDWTDAEQTLRSAVELGRGGGVLIDPSLTPAAGLARLHLMAGRVDDALEWTEKPLRLVTEKNIWVYATDVAPVRVQALVLAGRTNEATALVTAYARNLGDRQAPAGQAALLLCRAILTEGRGEPTRAAELYGQAADTWQALPRPYDALLARKRQADCLLSTGHPDDGVHLLTQVRQDLADLGAHGDAERIQRVLSERGGQRRRPRRGPQGYGDDLSPRELEVVRLLATGQTNREIATALGLSTRTVDAHVNSAMRKRKVNSRTALAMAAAVAGFVALKPGS</sequence>
<evidence type="ECO:0000259" key="4">
    <source>
        <dbReference type="PROSITE" id="PS50043"/>
    </source>
</evidence>
<accession>A0A239P8C6</accession>
<name>A0A239P8C6_9ACTN</name>
<feature type="region of interest" description="Disordered" evidence="3">
    <location>
        <begin position="887"/>
        <end position="907"/>
    </location>
</feature>
<dbReference type="Pfam" id="PF13191">
    <property type="entry name" value="AAA_16"/>
    <property type="match status" value="1"/>
</dbReference>